<evidence type="ECO:0000256" key="2">
    <source>
        <dbReference type="ARBA" id="ARBA00022679"/>
    </source>
</evidence>
<dbReference type="InterPro" id="IPR029063">
    <property type="entry name" value="SAM-dependent_MTases_sf"/>
</dbReference>
<organism evidence="3 4">
    <name type="scientific">Mycolicibacterium psychrotolerans</name>
    <dbReference type="NCBI Taxonomy" id="216929"/>
    <lineage>
        <taxon>Bacteria</taxon>
        <taxon>Bacillati</taxon>
        <taxon>Actinomycetota</taxon>
        <taxon>Actinomycetes</taxon>
        <taxon>Mycobacteriales</taxon>
        <taxon>Mycobacteriaceae</taxon>
        <taxon>Mycolicibacterium</taxon>
    </lineage>
</organism>
<dbReference type="InterPro" id="IPR016874">
    <property type="entry name" value="TcmP-like"/>
</dbReference>
<evidence type="ECO:0000256" key="1">
    <source>
        <dbReference type="ARBA" id="ARBA00022603"/>
    </source>
</evidence>
<keyword evidence="4" id="KW-1185">Reference proteome</keyword>
<dbReference type="Proteomes" id="UP000466514">
    <property type="component" value="Chromosome"/>
</dbReference>
<keyword evidence="2 3" id="KW-0808">Transferase</keyword>
<dbReference type="KEGG" id="mpsc:MPSYJ_36350"/>
<dbReference type="PIRSF" id="PIRSF028177">
    <property type="entry name" value="Polyketide_synth_Omtfrase_TcmP"/>
    <property type="match status" value="1"/>
</dbReference>
<dbReference type="SUPFAM" id="SSF53335">
    <property type="entry name" value="S-adenosyl-L-methionine-dependent methyltransferases"/>
    <property type="match status" value="1"/>
</dbReference>
<protein>
    <submittedName>
        <fullName evidence="3">Putative O-methyltransferase Omt</fullName>
    </submittedName>
</protein>
<evidence type="ECO:0000313" key="3">
    <source>
        <dbReference type="EMBL" id="BBX70174.1"/>
    </source>
</evidence>
<dbReference type="EMBL" id="AP022574">
    <property type="protein sequence ID" value="BBX70174.1"/>
    <property type="molecule type" value="Genomic_DNA"/>
</dbReference>
<dbReference type="Gene3D" id="3.40.50.150">
    <property type="entry name" value="Vaccinia Virus protein VP39"/>
    <property type="match status" value="1"/>
</dbReference>
<dbReference type="GO" id="GO:0008168">
    <property type="term" value="F:methyltransferase activity"/>
    <property type="evidence" value="ECO:0007669"/>
    <property type="project" value="UniProtKB-KW"/>
</dbReference>
<name>A0A7I7MD15_9MYCO</name>
<dbReference type="AlphaFoldDB" id="A0A7I7MD15"/>
<dbReference type="InterPro" id="IPR007213">
    <property type="entry name" value="Ppm1/Ppm2/Tcmp"/>
</dbReference>
<dbReference type="Pfam" id="PF04072">
    <property type="entry name" value="LCM"/>
    <property type="match status" value="1"/>
</dbReference>
<gene>
    <name evidence="3" type="ORF">MPSYJ_36350</name>
</gene>
<dbReference type="PANTHER" id="PTHR43619:SF2">
    <property type="entry name" value="S-ADENOSYL-L-METHIONINE-DEPENDENT METHYLTRANSFERASES SUPERFAMILY PROTEIN"/>
    <property type="match status" value="1"/>
</dbReference>
<evidence type="ECO:0000313" key="4">
    <source>
        <dbReference type="Proteomes" id="UP000466514"/>
    </source>
</evidence>
<sequence>MCLASGMDVGDLEPVERTALLTEYARALDASAARPILADPLARSTVDEIDFPFSDLGVTPSVRTLVALRARMLDQRVRDFVTVNPCAVVVDLGAGLNSMVFRVDPPATVDWFSVDLPRVIQLRNALLPQRENARNLSASVIEDDWAATLPRDRSTAIVADGLFAFLTESAIVGLFRGLTTNFPSGMLVFNDYGRVGRLNRITGRLAMRGTNSPHQHWNFAGFKDARHPETWNPRLHLNEEVSAMFEPEAAAFPMGLRLASRVAKRFPPIARKARVLRYRF</sequence>
<keyword evidence="1 3" id="KW-0489">Methyltransferase</keyword>
<proteinExistence type="predicted"/>
<accession>A0A7I7MD15</accession>
<dbReference type="GO" id="GO:0032259">
    <property type="term" value="P:methylation"/>
    <property type="evidence" value="ECO:0007669"/>
    <property type="project" value="UniProtKB-KW"/>
</dbReference>
<dbReference type="PANTHER" id="PTHR43619">
    <property type="entry name" value="S-ADENOSYL-L-METHIONINE-DEPENDENT METHYLTRANSFERASE YKTD-RELATED"/>
    <property type="match status" value="1"/>
</dbReference>
<reference evidence="3 4" key="1">
    <citation type="journal article" date="2019" name="Emerg. Microbes Infect.">
        <title>Comprehensive subspecies identification of 175 nontuberculous mycobacteria species based on 7547 genomic profiles.</title>
        <authorList>
            <person name="Matsumoto Y."/>
            <person name="Kinjo T."/>
            <person name="Motooka D."/>
            <person name="Nabeya D."/>
            <person name="Jung N."/>
            <person name="Uechi K."/>
            <person name="Horii T."/>
            <person name="Iida T."/>
            <person name="Fujita J."/>
            <person name="Nakamura S."/>
        </authorList>
    </citation>
    <scope>NUCLEOTIDE SEQUENCE [LARGE SCALE GENOMIC DNA]</scope>
    <source>
        <strain evidence="3 4">JCM 13323</strain>
    </source>
</reference>